<protein>
    <recommendedName>
        <fullName evidence="3">Target of rapamycin complex subunit lst8</fullName>
        <shortName evidence="3">TORC subunit lst8</shortName>
    </recommendedName>
</protein>
<reference evidence="5 6" key="1">
    <citation type="submission" date="2017-12" db="EMBL/GenBank/DDBJ databases">
        <title>Hemimetabolous genomes reveal molecular basis of termite eusociality.</title>
        <authorList>
            <person name="Harrison M.C."/>
            <person name="Jongepier E."/>
            <person name="Robertson H.M."/>
            <person name="Arning N."/>
            <person name="Bitard-Feildel T."/>
            <person name="Chao H."/>
            <person name="Childers C.P."/>
            <person name="Dinh H."/>
            <person name="Doddapaneni H."/>
            <person name="Dugan S."/>
            <person name="Gowin J."/>
            <person name="Greiner C."/>
            <person name="Han Y."/>
            <person name="Hu H."/>
            <person name="Hughes D.S.T."/>
            <person name="Huylmans A.-K."/>
            <person name="Kemena C."/>
            <person name="Kremer L.P.M."/>
            <person name="Lee S.L."/>
            <person name="Lopez-Ezquerra A."/>
            <person name="Mallet L."/>
            <person name="Monroy-Kuhn J.M."/>
            <person name="Moser A."/>
            <person name="Murali S.C."/>
            <person name="Muzny D.M."/>
            <person name="Otani S."/>
            <person name="Piulachs M.-D."/>
            <person name="Poelchau M."/>
            <person name="Qu J."/>
            <person name="Schaub F."/>
            <person name="Wada-Katsumata A."/>
            <person name="Worley K.C."/>
            <person name="Xie Q."/>
            <person name="Ylla G."/>
            <person name="Poulsen M."/>
            <person name="Gibbs R.A."/>
            <person name="Schal C."/>
            <person name="Richards S."/>
            <person name="Belles X."/>
            <person name="Korb J."/>
            <person name="Bornberg-Bauer E."/>
        </authorList>
    </citation>
    <scope>NUCLEOTIDE SEQUENCE [LARGE SCALE GENOMIC DNA]</scope>
    <source>
        <tissue evidence="5">Whole body</tissue>
    </source>
</reference>
<dbReference type="InParanoid" id="A0A2J7PJN6"/>
<dbReference type="OrthoDB" id="756370at2759"/>
<organism evidence="5 6">
    <name type="scientific">Cryptotermes secundus</name>
    <dbReference type="NCBI Taxonomy" id="105785"/>
    <lineage>
        <taxon>Eukaryota</taxon>
        <taxon>Metazoa</taxon>
        <taxon>Ecdysozoa</taxon>
        <taxon>Arthropoda</taxon>
        <taxon>Hexapoda</taxon>
        <taxon>Insecta</taxon>
        <taxon>Pterygota</taxon>
        <taxon>Neoptera</taxon>
        <taxon>Polyneoptera</taxon>
        <taxon>Dictyoptera</taxon>
        <taxon>Blattodea</taxon>
        <taxon>Blattoidea</taxon>
        <taxon>Termitoidae</taxon>
        <taxon>Kalotermitidae</taxon>
        <taxon>Cryptotermitinae</taxon>
        <taxon>Cryptotermes</taxon>
    </lineage>
</organism>
<evidence type="ECO:0000256" key="1">
    <source>
        <dbReference type="ARBA" id="ARBA00009890"/>
    </source>
</evidence>
<comment type="subcellular location">
    <subcellularLocation>
        <location evidence="3">Cytoplasm</location>
    </subcellularLocation>
</comment>
<dbReference type="EMBL" id="NEVH01024946">
    <property type="protein sequence ID" value="PNF16550.1"/>
    <property type="molecule type" value="Genomic_DNA"/>
</dbReference>
<dbReference type="InterPro" id="IPR049546">
    <property type="entry name" value="WDR54_beta_prop"/>
</dbReference>
<dbReference type="InterPro" id="IPR001680">
    <property type="entry name" value="WD40_rpt"/>
</dbReference>
<dbReference type="PANTHER" id="PTHR19842">
    <property type="entry name" value="G BETA-LIKE PROTEIN GBL"/>
    <property type="match status" value="1"/>
</dbReference>
<dbReference type="Proteomes" id="UP000235965">
    <property type="component" value="Unassembled WGS sequence"/>
</dbReference>
<dbReference type="GO" id="GO:0031929">
    <property type="term" value="P:TOR signaling"/>
    <property type="evidence" value="ECO:0007669"/>
    <property type="project" value="UniProtKB-UniRule"/>
</dbReference>
<dbReference type="InterPro" id="IPR037588">
    <property type="entry name" value="MLST8"/>
</dbReference>
<comment type="caution">
    <text evidence="5">The sequence shown here is derived from an EMBL/GenBank/DDBJ whole genome shotgun (WGS) entry which is preliminary data.</text>
</comment>
<gene>
    <name evidence="5" type="primary">Wdr54</name>
    <name evidence="5" type="ORF">B7P43_G07212</name>
</gene>
<dbReference type="GO" id="GO:0031932">
    <property type="term" value="C:TORC2 complex"/>
    <property type="evidence" value="ECO:0007669"/>
    <property type="project" value="UniProtKB-UniRule"/>
</dbReference>
<keyword evidence="6" id="KW-1185">Reference proteome</keyword>
<keyword evidence="3" id="KW-0963">Cytoplasm</keyword>
<dbReference type="InterPro" id="IPR036322">
    <property type="entry name" value="WD40_repeat_dom_sf"/>
</dbReference>
<dbReference type="PANTHER" id="PTHR19842:SF2">
    <property type="entry name" value="WD REPEAT PROTEIN (AFU_ORTHOLOGUE AFUA_5G04300)"/>
    <property type="match status" value="1"/>
</dbReference>
<dbReference type="STRING" id="105785.A0A2J7PJN6"/>
<dbReference type="Pfam" id="PF21031">
    <property type="entry name" value="WDR54"/>
    <property type="match status" value="1"/>
</dbReference>
<evidence type="ECO:0000313" key="6">
    <source>
        <dbReference type="Proteomes" id="UP000235965"/>
    </source>
</evidence>
<comment type="subunit">
    <text evidence="3">Part of TORC1 complex. Part of the TORC2 complex.</text>
</comment>
<keyword evidence="2 3" id="KW-0853">WD repeat</keyword>
<dbReference type="GO" id="GO:0032956">
    <property type="term" value="P:regulation of actin cytoskeleton organization"/>
    <property type="evidence" value="ECO:0007669"/>
    <property type="project" value="TreeGrafter"/>
</dbReference>
<name>A0A2J7PJN6_9NEOP</name>
<comment type="similarity">
    <text evidence="1 3">Belongs to the WD repeat LST8 family.</text>
</comment>
<evidence type="ECO:0000259" key="4">
    <source>
        <dbReference type="Pfam" id="PF21031"/>
    </source>
</evidence>
<proteinExistence type="inferred from homology"/>
<feature type="repeat" description="WD" evidence="2">
    <location>
        <begin position="244"/>
        <end position="278"/>
    </location>
</feature>
<dbReference type="Gene3D" id="2.130.10.10">
    <property type="entry name" value="YVTN repeat-like/Quinoprotein amine dehydrogenase"/>
    <property type="match status" value="1"/>
</dbReference>
<dbReference type="AlphaFoldDB" id="A0A2J7PJN6"/>
<dbReference type="PROSITE" id="PS50082">
    <property type="entry name" value="WD_REPEATS_2"/>
    <property type="match status" value="1"/>
</dbReference>
<dbReference type="GO" id="GO:0005737">
    <property type="term" value="C:cytoplasm"/>
    <property type="evidence" value="ECO:0007669"/>
    <property type="project" value="UniProtKB-SubCell"/>
</dbReference>
<sequence>MYKRNKTLTLVTSASAIGNNLSVQFVPQTKAAFTVAVIHEGYINVIPVYSSEVRPRYIPCVESGTRPRHVSTSVTQVMWCIIRQQALFVVASSLGVQIFDEDGRVCKFSHPCMDVPDVGGCFARGLAVVGPDMLCIGNSSGTIHIFHITEDFNEVVQVEHKRVHEKAITDIATSVGGHLVATADDAGALCLWRMEHQLEPVNTFPTFGYPCTSMKMWKDFILGAYGSGHIRVFGTQTLSLMCEVAAHARWITACDIALDTGYFLSVSEDSFVKIWQISRDDGRVNHKFSAQVQDSLLTGGKFLCPGGEKFCVSAYDSCDVICYCA</sequence>
<dbReference type="SMART" id="SM00320">
    <property type="entry name" value="WD40"/>
    <property type="match status" value="3"/>
</dbReference>
<accession>A0A2J7PJN6</accession>
<comment type="function">
    <text evidence="3">Subunit of TORC1 and TORC2, which regulate cell growth and survival in response to nutrient and hormonal signals.</text>
</comment>
<keyword evidence="3" id="KW-0677">Repeat</keyword>
<dbReference type="SUPFAM" id="SSF50978">
    <property type="entry name" value="WD40 repeat-like"/>
    <property type="match status" value="1"/>
</dbReference>
<evidence type="ECO:0000256" key="2">
    <source>
        <dbReference type="PROSITE-ProRule" id="PRU00221"/>
    </source>
</evidence>
<evidence type="ECO:0000313" key="5">
    <source>
        <dbReference type="EMBL" id="PNF16550.1"/>
    </source>
</evidence>
<feature type="domain" description="WD repeat-containing protein 54 beta-propeller" evidence="4">
    <location>
        <begin position="1"/>
        <end position="321"/>
    </location>
</feature>
<dbReference type="GO" id="GO:0031931">
    <property type="term" value="C:TORC1 complex"/>
    <property type="evidence" value="ECO:0007669"/>
    <property type="project" value="UniProtKB-UniRule"/>
</dbReference>
<evidence type="ECO:0000256" key="3">
    <source>
        <dbReference type="RuleBase" id="RU369068"/>
    </source>
</evidence>
<dbReference type="InterPro" id="IPR015943">
    <property type="entry name" value="WD40/YVTN_repeat-like_dom_sf"/>
</dbReference>